<protein>
    <submittedName>
        <fullName evidence="1">Uncharacterized protein</fullName>
    </submittedName>
</protein>
<organism evidence="1 2">
    <name type="scientific">Streptomyces polygonati</name>
    <dbReference type="NCBI Taxonomy" id="1617087"/>
    <lineage>
        <taxon>Bacteria</taxon>
        <taxon>Bacillati</taxon>
        <taxon>Actinomycetota</taxon>
        <taxon>Actinomycetes</taxon>
        <taxon>Kitasatosporales</taxon>
        <taxon>Streptomycetaceae</taxon>
        <taxon>Streptomyces</taxon>
    </lineage>
</organism>
<dbReference type="EMBL" id="JBHSBB010000016">
    <property type="protein sequence ID" value="MFC4034690.1"/>
    <property type="molecule type" value="Genomic_DNA"/>
</dbReference>
<proteinExistence type="predicted"/>
<gene>
    <name evidence="1" type="ORF">ACFO3J_24935</name>
</gene>
<comment type="caution">
    <text evidence="1">The sequence shown here is derived from an EMBL/GenBank/DDBJ whole genome shotgun (WGS) entry which is preliminary data.</text>
</comment>
<sequence length="113" mass="12464">MSDTWSHFHVSSVLNRQSIARHGLDWTRMGAAPGIAGSRRPEVEGIFVCRGEEAAEFFLQINNTGGPVDLWSVDGIDEELLLDNGHGFVYLPGRIPAARVRLVRSDIPPHLGF</sequence>
<reference evidence="2" key="1">
    <citation type="journal article" date="2019" name="Int. J. Syst. Evol. Microbiol.">
        <title>The Global Catalogue of Microorganisms (GCM) 10K type strain sequencing project: providing services to taxonomists for standard genome sequencing and annotation.</title>
        <authorList>
            <consortium name="The Broad Institute Genomics Platform"/>
            <consortium name="The Broad Institute Genome Sequencing Center for Infectious Disease"/>
            <person name="Wu L."/>
            <person name="Ma J."/>
        </authorList>
    </citation>
    <scope>NUCLEOTIDE SEQUENCE [LARGE SCALE GENOMIC DNA]</scope>
    <source>
        <strain evidence="2">CGMCC 4.7237</strain>
    </source>
</reference>
<dbReference type="Proteomes" id="UP001595765">
    <property type="component" value="Unassembled WGS sequence"/>
</dbReference>
<name>A0ABV8HV35_9ACTN</name>
<evidence type="ECO:0000313" key="2">
    <source>
        <dbReference type="Proteomes" id="UP001595765"/>
    </source>
</evidence>
<dbReference type="RefSeq" id="WP_386433333.1">
    <property type="nucleotide sequence ID" value="NZ_JBHSBB010000016.1"/>
</dbReference>
<evidence type="ECO:0000313" key="1">
    <source>
        <dbReference type="EMBL" id="MFC4034690.1"/>
    </source>
</evidence>
<keyword evidence="2" id="KW-1185">Reference proteome</keyword>
<accession>A0ABV8HV35</accession>